<geneLocation type="plasmid" evidence="1">
    <name>pCB111</name>
</geneLocation>
<evidence type="ECO:0000313" key="1">
    <source>
        <dbReference type="EMBL" id="BAP25593.1"/>
    </source>
</evidence>
<dbReference type="EMBL" id="AB855771">
    <property type="protein sequence ID" value="BAP25593.1"/>
    <property type="molecule type" value="Genomic_DNA"/>
</dbReference>
<accession>A0A077K271</accession>
<dbReference type="RefSeq" id="WP_032072345.1">
    <property type="nucleotide sequence ID" value="NC_025146.1"/>
</dbReference>
<reference evidence="1" key="1">
    <citation type="submission" date="2013-09" db="EMBL/GenBank/DDBJ databases">
        <title>Analysis of type B2 neurotoxin-encoding plasmid in Clostridium botulinum.</title>
        <authorList>
            <person name="Hosomi K."/>
            <person name="Sakaguchi Y."/>
            <person name="Gotoh K."/>
            <person name="Nakamura K."/>
            <person name="Kohda T."/>
            <person name="Mukamoto M."/>
            <person name="Iida T."/>
            <person name="Kozaki S."/>
        </authorList>
    </citation>
    <scope>NUCLEOTIDE SEQUENCE</scope>
    <source>
        <strain evidence="1">111</strain>
        <plasmid evidence="1">pCB111</plasmid>
    </source>
</reference>
<proteinExistence type="predicted"/>
<keyword evidence="1" id="KW-0614">Plasmid</keyword>
<organism evidence="1">
    <name type="scientific">Clostridium botulinum</name>
    <dbReference type="NCBI Taxonomy" id="1491"/>
    <lineage>
        <taxon>Bacteria</taxon>
        <taxon>Bacillati</taxon>
        <taxon>Bacillota</taxon>
        <taxon>Clostridia</taxon>
        <taxon>Eubacteriales</taxon>
        <taxon>Clostridiaceae</taxon>
        <taxon>Clostridium</taxon>
    </lineage>
</organism>
<sequence length="488" mass="57456">MRKVFFNDLPRKEGIGALKGKQVIDWKNSIGYKIKFVYDDVKGELKIIGYNTENRKLYVKYLSNENIYDISVCNLHKCKICKILKKRTGEFKVKILTKFKDNNRNITIINKKYEIDKKNIKRKYYKYKCSICGYDEGWIEESNLLKGIGCACCFPNPKVAVLGINTIWDTDRWMCNLGVSEEDAKKYTSRSGQKIYPKCPYCSRVRSKTISISYIYKAHSIGCPCGDGISYPEKFMFNVLEQLNIDFEYQFAPKWCKYIINNKSKKGKYDFYFEVDGKKYIVEMDGNFHYRNNEMNGQTSEESQYIDYKKDRLAYEHGIEVIRIDSQESELNYIKNNILSSKLNDILKLNELDWNKVEEFSLNNLIKEACNLKRNNPEMFSTEISQIIKLNYATVIRYLKKGTKLNWCKYSAEEEMRRTSINNAIRNKKRYSKPVEIFKDNISLGTFYSCNELERQSEEKFGIKLLSQNISKACRNGKTYKGYILKYI</sequence>
<name>A0A077K271_CLOBO</name>
<dbReference type="AlphaFoldDB" id="A0A077K271"/>
<protein>
    <submittedName>
        <fullName evidence="1">Uncharacterized protein</fullName>
    </submittedName>
</protein>